<protein>
    <submittedName>
        <fullName evidence="1">Uncharacterized protein</fullName>
    </submittedName>
</protein>
<name>A0RW37_CENSY</name>
<dbReference type="EMBL" id="DP000238">
    <property type="protein sequence ID" value="ABK77554.1"/>
    <property type="molecule type" value="Genomic_DNA"/>
</dbReference>
<organism evidence="1 2">
    <name type="scientific">Cenarchaeum symbiosum (strain A)</name>
    <dbReference type="NCBI Taxonomy" id="414004"/>
    <lineage>
        <taxon>Archaea</taxon>
        <taxon>Nitrososphaerota</taxon>
        <taxon>Candidatus Cenarchaeales</taxon>
        <taxon>Candidatus Cenarchaeaceae</taxon>
        <taxon>Candidatus Cenarchaeum</taxon>
    </lineage>
</organism>
<dbReference type="AlphaFoldDB" id="A0RW37"/>
<evidence type="ECO:0000313" key="1">
    <source>
        <dbReference type="EMBL" id="ABK77554.1"/>
    </source>
</evidence>
<proteinExistence type="predicted"/>
<keyword evidence="2" id="KW-1185">Reference proteome</keyword>
<dbReference type="KEGG" id="csy:CENSYa_0922"/>
<gene>
    <name evidence="1" type="ordered locus">CENSYa_0922</name>
</gene>
<dbReference type="STRING" id="414004.CENSYa_0922"/>
<accession>A0RW37</accession>
<dbReference type="Proteomes" id="UP000000758">
    <property type="component" value="Chromosome"/>
</dbReference>
<dbReference type="EnsemblBacteria" id="ABK77554">
    <property type="protein sequence ID" value="ABK77554"/>
    <property type="gene ID" value="CENSYa_0922"/>
</dbReference>
<sequence>MRSGNVISANSTHCIFNPFKTNVIYRTCAEAKNRQVIPPIRPGPTMTWGFDKPRPISLARFGNACLRSISQARN</sequence>
<dbReference type="HOGENOM" id="CLU_2678696_0_0_2"/>
<reference evidence="1 2" key="1">
    <citation type="journal article" date="2006" name="Proc. Natl. Acad. Sci. U.S.A.">
        <title>Genomic analysis of the uncultivated marine crenarchaeote Cenarchaeum symbiosum.</title>
        <authorList>
            <person name="Hallam S.J."/>
            <person name="Konstantinidis K.T."/>
            <person name="Putnam N."/>
            <person name="Schleper C."/>
            <person name="Watanabe Y."/>
            <person name="Sugahara J."/>
            <person name="Preston C."/>
            <person name="de la Torre J."/>
            <person name="Richardson P.M."/>
            <person name="DeLong E.F."/>
        </authorList>
    </citation>
    <scope>NUCLEOTIDE SEQUENCE [LARGE SCALE GENOMIC DNA]</scope>
    <source>
        <strain evidence="2">A</strain>
    </source>
</reference>
<evidence type="ECO:0000313" key="2">
    <source>
        <dbReference type="Proteomes" id="UP000000758"/>
    </source>
</evidence>